<keyword evidence="4" id="KW-1185">Reference proteome</keyword>
<dbReference type="EMBL" id="JH687886">
    <property type="protein sequence ID" value="EJD35555.1"/>
    <property type="molecule type" value="Genomic_DNA"/>
</dbReference>
<dbReference type="eggNOG" id="ENOG502STMR">
    <property type="taxonomic scope" value="Eukaryota"/>
</dbReference>
<comment type="similarity">
    <text evidence="1">Belongs to the tpcK family.</text>
</comment>
<dbReference type="GO" id="GO:0016491">
    <property type="term" value="F:oxidoreductase activity"/>
    <property type="evidence" value="ECO:0007669"/>
    <property type="project" value="InterPro"/>
</dbReference>
<feature type="domain" description="EthD" evidence="2">
    <location>
        <begin position="14"/>
        <end position="107"/>
    </location>
</feature>
<organism evidence="3 4">
    <name type="scientific">Auricularia subglabra (strain TFB-10046 / SS5)</name>
    <name type="common">White-rot fungus</name>
    <name type="synonym">Auricularia delicata (strain TFB10046)</name>
    <dbReference type="NCBI Taxonomy" id="717982"/>
    <lineage>
        <taxon>Eukaryota</taxon>
        <taxon>Fungi</taxon>
        <taxon>Dikarya</taxon>
        <taxon>Basidiomycota</taxon>
        <taxon>Agaricomycotina</taxon>
        <taxon>Agaricomycetes</taxon>
        <taxon>Auriculariales</taxon>
        <taxon>Auriculariaceae</taxon>
        <taxon>Auricularia</taxon>
    </lineage>
</organism>
<dbReference type="Pfam" id="PF07110">
    <property type="entry name" value="EthD"/>
    <property type="match status" value="1"/>
</dbReference>
<dbReference type="Proteomes" id="UP000006514">
    <property type="component" value="Unassembled WGS sequence"/>
</dbReference>
<dbReference type="AlphaFoldDB" id="J0WRZ2"/>
<dbReference type="InterPro" id="IPR011008">
    <property type="entry name" value="Dimeric_a/b-barrel"/>
</dbReference>
<dbReference type="InterPro" id="IPR009799">
    <property type="entry name" value="EthD_dom"/>
</dbReference>
<evidence type="ECO:0000313" key="4">
    <source>
        <dbReference type="Proteomes" id="UP000006514"/>
    </source>
</evidence>
<proteinExistence type="inferred from homology"/>
<dbReference type="KEGG" id="adl:AURDEDRAFT_175353"/>
<dbReference type="InParanoid" id="J0WRZ2"/>
<reference evidence="4" key="1">
    <citation type="journal article" date="2012" name="Science">
        <title>The Paleozoic origin of enzymatic lignin decomposition reconstructed from 31 fungal genomes.</title>
        <authorList>
            <person name="Floudas D."/>
            <person name="Binder M."/>
            <person name="Riley R."/>
            <person name="Barry K."/>
            <person name="Blanchette R.A."/>
            <person name="Henrissat B."/>
            <person name="Martinez A.T."/>
            <person name="Otillar R."/>
            <person name="Spatafora J.W."/>
            <person name="Yadav J.S."/>
            <person name="Aerts A."/>
            <person name="Benoit I."/>
            <person name="Boyd A."/>
            <person name="Carlson A."/>
            <person name="Copeland A."/>
            <person name="Coutinho P.M."/>
            <person name="de Vries R.P."/>
            <person name="Ferreira P."/>
            <person name="Findley K."/>
            <person name="Foster B."/>
            <person name="Gaskell J."/>
            <person name="Glotzer D."/>
            <person name="Gorecki P."/>
            <person name="Heitman J."/>
            <person name="Hesse C."/>
            <person name="Hori C."/>
            <person name="Igarashi K."/>
            <person name="Jurgens J.A."/>
            <person name="Kallen N."/>
            <person name="Kersten P."/>
            <person name="Kohler A."/>
            <person name="Kuees U."/>
            <person name="Kumar T.K.A."/>
            <person name="Kuo A."/>
            <person name="LaButti K."/>
            <person name="Larrondo L.F."/>
            <person name="Lindquist E."/>
            <person name="Ling A."/>
            <person name="Lombard V."/>
            <person name="Lucas S."/>
            <person name="Lundell T."/>
            <person name="Martin R."/>
            <person name="McLaughlin D.J."/>
            <person name="Morgenstern I."/>
            <person name="Morin E."/>
            <person name="Murat C."/>
            <person name="Nagy L.G."/>
            <person name="Nolan M."/>
            <person name="Ohm R.A."/>
            <person name="Patyshakuliyeva A."/>
            <person name="Rokas A."/>
            <person name="Ruiz-Duenas F.J."/>
            <person name="Sabat G."/>
            <person name="Salamov A."/>
            <person name="Samejima M."/>
            <person name="Schmutz J."/>
            <person name="Slot J.C."/>
            <person name="St John F."/>
            <person name="Stenlid J."/>
            <person name="Sun H."/>
            <person name="Sun S."/>
            <person name="Syed K."/>
            <person name="Tsang A."/>
            <person name="Wiebenga A."/>
            <person name="Young D."/>
            <person name="Pisabarro A."/>
            <person name="Eastwood D.C."/>
            <person name="Martin F."/>
            <person name="Cullen D."/>
            <person name="Grigoriev I.V."/>
            <person name="Hibbett D.S."/>
        </authorList>
    </citation>
    <scope>NUCLEOTIDE SEQUENCE [LARGE SCALE GENOMIC DNA]</scope>
    <source>
        <strain evidence="4">TFB10046</strain>
    </source>
</reference>
<evidence type="ECO:0000256" key="1">
    <source>
        <dbReference type="ARBA" id="ARBA00005986"/>
    </source>
</evidence>
<gene>
    <name evidence="3" type="ORF">AURDEDRAFT_175353</name>
</gene>
<accession>J0WRZ2</accession>
<sequence length="125" mass="14067">MPRLVKFSMFIKRKEGINLEEFHKYWSEDHARILLAVPIVKEKIVKYVQYHANTEQMAAMAATGGAVAQWDGIVEFWARSMEDLVAVFTDPVFTSTATPDASKFGDTAASQTFIGYEEVKLDSEA</sequence>
<dbReference type="SUPFAM" id="SSF54909">
    <property type="entry name" value="Dimeric alpha+beta barrel"/>
    <property type="match status" value="1"/>
</dbReference>
<evidence type="ECO:0000259" key="2">
    <source>
        <dbReference type="Pfam" id="PF07110"/>
    </source>
</evidence>
<protein>
    <recommendedName>
        <fullName evidence="2">EthD domain-containing protein</fullName>
    </recommendedName>
</protein>
<dbReference type="Gene3D" id="3.30.70.100">
    <property type="match status" value="1"/>
</dbReference>
<name>J0WRZ2_AURST</name>
<dbReference type="OrthoDB" id="3183782at2759"/>
<evidence type="ECO:0000313" key="3">
    <source>
        <dbReference type="EMBL" id="EJD35555.1"/>
    </source>
</evidence>
<dbReference type="OMA" id="YWREKNG"/>